<dbReference type="InterPro" id="IPR006917">
    <property type="entry name" value="SOUL_heme-bd"/>
</dbReference>
<comment type="caution">
    <text evidence="1">The sequence shown here is derived from an EMBL/GenBank/DDBJ whole genome shotgun (WGS) entry which is preliminary data.</text>
</comment>
<dbReference type="AlphaFoldDB" id="A0A5M6HN01"/>
<dbReference type="EMBL" id="VWPL01000035">
    <property type="protein sequence ID" value="KAA5597233.1"/>
    <property type="molecule type" value="Genomic_DNA"/>
</dbReference>
<dbReference type="RefSeq" id="WP_150098537.1">
    <property type="nucleotide sequence ID" value="NZ_VWPL01000035.1"/>
</dbReference>
<accession>A0A5M6HN01</accession>
<dbReference type="Gene3D" id="3.20.80.10">
    <property type="entry name" value="Regulatory factor, effector binding domain"/>
    <property type="match status" value="2"/>
</dbReference>
<organism evidence="1 2">
    <name type="scientific">Blastochloris sulfoviridis</name>
    <dbReference type="NCBI Taxonomy" id="50712"/>
    <lineage>
        <taxon>Bacteria</taxon>
        <taxon>Pseudomonadati</taxon>
        <taxon>Pseudomonadota</taxon>
        <taxon>Alphaproteobacteria</taxon>
        <taxon>Hyphomicrobiales</taxon>
        <taxon>Blastochloridaceae</taxon>
        <taxon>Blastochloris</taxon>
    </lineage>
</organism>
<evidence type="ECO:0000313" key="2">
    <source>
        <dbReference type="Proteomes" id="UP000323886"/>
    </source>
</evidence>
<dbReference type="PANTHER" id="PTHR11220">
    <property type="entry name" value="HEME-BINDING PROTEIN-RELATED"/>
    <property type="match status" value="1"/>
</dbReference>
<protein>
    <submittedName>
        <fullName evidence="1">Heme-binding protein</fullName>
    </submittedName>
</protein>
<dbReference type="OrthoDB" id="2156220at2"/>
<sequence>MLQNVAYYSALVLETVAGTFGVRLYEEPAYQVVGHVGEDIEIRRYAPRLAAEVEYPKGGRRDGGDAFMLLFNYIAGANQGAPGANKIAMTVPVEMRASDKAAASEKIAMTAPVEMADSGDGGRIRFFLPASLTAETAPRPADARVKLVTVPAETIAVQRFSGVGWEMAERQAELVRKLAGTNWQPAAKPFALYYDGPFTLPFLRRNEAAVAVSTRN</sequence>
<proteinExistence type="predicted"/>
<dbReference type="Pfam" id="PF04832">
    <property type="entry name" value="SOUL"/>
    <property type="match status" value="2"/>
</dbReference>
<gene>
    <name evidence="1" type="ORF">F1193_14595</name>
</gene>
<dbReference type="PANTHER" id="PTHR11220:SF58">
    <property type="entry name" value="SOUL HEME-BINDING FAMILY PROTEIN"/>
    <property type="match status" value="1"/>
</dbReference>
<name>A0A5M6HN01_9HYPH</name>
<reference evidence="1 2" key="1">
    <citation type="submission" date="2019-09" db="EMBL/GenBank/DDBJ databases">
        <title>Draft Whole-Genome sequence of Blastochloris sulfoviridis DSM 729.</title>
        <authorList>
            <person name="Meyer T.E."/>
            <person name="Kyndt J.A."/>
        </authorList>
    </citation>
    <scope>NUCLEOTIDE SEQUENCE [LARGE SCALE GENOMIC DNA]</scope>
    <source>
        <strain evidence="1 2">DSM 729</strain>
    </source>
</reference>
<evidence type="ECO:0000313" key="1">
    <source>
        <dbReference type="EMBL" id="KAA5597233.1"/>
    </source>
</evidence>
<dbReference type="InterPro" id="IPR011256">
    <property type="entry name" value="Reg_factor_effector_dom_sf"/>
</dbReference>
<keyword evidence="2" id="KW-1185">Reference proteome</keyword>
<dbReference type="SUPFAM" id="SSF55136">
    <property type="entry name" value="Probable bacterial effector-binding domain"/>
    <property type="match status" value="2"/>
</dbReference>
<dbReference type="Proteomes" id="UP000323886">
    <property type="component" value="Unassembled WGS sequence"/>
</dbReference>